<evidence type="ECO:0000313" key="7">
    <source>
        <dbReference type="Proteomes" id="UP000308230"/>
    </source>
</evidence>
<name>A0A5R9EUY7_9BACL</name>
<dbReference type="GO" id="GO:0031460">
    <property type="term" value="P:glycine betaine transport"/>
    <property type="evidence" value="ECO:0007669"/>
    <property type="project" value="TreeGrafter"/>
</dbReference>
<dbReference type="Gene3D" id="3.40.190.10">
    <property type="entry name" value="Periplasmic binding protein-like II"/>
    <property type="match status" value="1"/>
</dbReference>
<evidence type="ECO:0000256" key="4">
    <source>
        <dbReference type="ARBA" id="ARBA00023136"/>
    </source>
</evidence>
<dbReference type="PANTHER" id="PTHR47737">
    <property type="entry name" value="GLYCINE BETAINE/PROLINE BETAINE TRANSPORT SYSTEM PERMEASE PROTEIN PROW"/>
    <property type="match status" value="1"/>
</dbReference>
<dbReference type="AlphaFoldDB" id="A0A5R9EUY7"/>
<dbReference type="InterPro" id="IPR007210">
    <property type="entry name" value="ABC_Gly_betaine_transp_sub-bd"/>
</dbReference>
<comment type="subcellular location">
    <subcellularLocation>
        <location evidence="1">Cell membrane</location>
    </subcellularLocation>
</comment>
<proteinExistence type="predicted"/>
<evidence type="ECO:0000313" key="6">
    <source>
        <dbReference type="EMBL" id="TLS35022.1"/>
    </source>
</evidence>
<keyword evidence="4" id="KW-0472">Membrane</keyword>
<protein>
    <submittedName>
        <fullName evidence="6">Glycine betaine ABC transporter substrate-binding protein</fullName>
    </submittedName>
</protein>
<sequence length="285" mass="32323">MALSVLAGCAAGNEQQGNEENGAEGTEEKGTLTFGLNNWAENIAVSNMWKVILEDKGYDVELKSMEKSPVWAGIAQGDLDVAAEVWLPTTDEPLYKEYKEDLVLGETWYKGTGLGLVVPEYMDIDSIEQLNEKKDELGLEKIVGIDPGASLMKLTRTAMEEYNLNYELTESSGPAMMSELEKAYKDKDPIVVTLWNPHWAFAEYDLKYLEDPKKVYGEADDIYYMTRTGFEEDHPEVVKWMNNWQMDDQSLGNLMAVIKDTDDAEEGARKWIEDNQDLVDEWTKE</sequence>
<organism evidence="6 7">
    <name type="scientific">Exobacillus caeni</name>
    <dbReference type="NCBI Taxonomy" id="2574798"/>
    <lineage>
        <taxon>Bacteria</taxon>
        <taxon>Bacillati</taxon>
        <taxon>Bacillota</taxon>
        <taxon>Bacilli</taxon>
        <taxon>Bacillales</taxon>
        <taxon>Guptibacillaceae</taxon>
        <taxon>Exobacillus</taxon>
    </lineage>
</organism>
<gene>
    <name evidence="6" type="ORF">FCL54_22690</name>
</gene>
<evidence type="ECO:0000256" key="1">
    <source>
        <dbReference type="ARBA" id="ARBA00004236"/>
    </source>
</evidence>
<dbReference type="Proteomes" id="UP000308230">
    <property type="component" value="Unassembled WGS sequence"/>
</dbReference>
<evidence type="ECO:0000256" key="2">
    <source>
        <dbReference type="ARBA" id="ARBA00022448"/>
    </source>
</evidence>
<dbReference type="GO" id="GO:0005275">
    <property type="term" value="F:amine transmembrane transporter activity"/>
    <property type="evidence" value="ECO:0007669"/>
    <property type="project" value="TreeGrafter"/>
</dbReference>
<dbReference type="Pfam" id="PF04069">
    <property type="entry name" value="OpuAC"/>
    <property type="match status" value="1"/>
</dbReference>
<reference evidence="6 7" key="1">
    <citation type="submission" date="2019-04" db="EMBL/GenBank/DDBJ databases">
        <title>Bacillus caeni sp. nov., a bacterium isolated from mangrove sediment.</title>
        <authorList>
            <person name="Huang H."/>
            <person name="Mo K."/>
            <person name="Hu Y."/>
        </authorList>
    </citation>
    <scope>NUCLEOTIDE SEQUENCE [LARGE SCALE GENOMIC DNA]</scope>
    <source>
        <strain evidence="6 7">HB172195</strain>
    </source>
</reference>
<keyword evidence="3" id="KW-1003">Cell membrane</keyword>
<evidence type="ECO:0000259" key="5">
    <source>
        <dbReference type="Pfam" id="PF04069"/>
    </source>
</evidence>
<dbReference type="PANTHER" id="PTHR47737:SF1">
    <property type="entry name" value="GLYCINE BETAINE_PROLINE BETAINE TRANSPORT SYSTEM PERMEASE PROTEIN PROW"/>
    <property type="match status" value="1"/>
</dbReference>
<dbReference type="GO" id="GO:0015226">
    <property type="term" value="F:carnitine transmembrane transporter activity"/>
    <property type="evidence" value="ECO:0007669"/>
    <property type="project" value="TreeGrafter"/>
</dbReference>
<evidence type="ECO:0000256" key="3">
    <source>
        <dbReference type="ARBA" id="ARBA00022475"/>
    </source>
</evidence>
<feature type="domain" description="ABC-type glycine betaine transport system substrate-binding" evidence="5">
    <location>
        <begin position="31"/>
        <end position="273"/>
    </location>
</feature>
<dbReference type="Gene3D" id="3.40.190.100">
    <property type="entry name" value="Glycine betaine-binding periplasmic protein, domain 2"/>
    <property type="match status" value="1"/>
</dbReference>
<keyword evidence="2" id="KW-0813">Transport</keyword>
<comment type="caution">
    <text evidence="6">The sequence shown here is derived from an EMBL/GenBank/DDBJ whole genome shotgun (WGS) entry which is preliminary data.</text>
</comment>
<dbReference type="GO" id="GO:0043190">
    <property type="term" value="C:ATP-binding cassette (ABC) transporter complex"/>
    <property type="evidence" value="ECO:0007669"/>
    <property type="project" value="InterPro"/>
</dbReference>
<dbReference type="CDD" id="cd13639">
    <property type="entry name" value="PBP2_OpuAC_like"/>
    <property type="match status" value="1"/>
</dbReference>
<dbReference type="OrthoDB" id="9787902at2"/>
<dbReference type="EMBL" id="SWLG01000032">
    <property type="protein sequence ID" value="TLS35022.1"/>
    <property type="molecule type" value="Genomic_DNA"/>
</dbReference>
<dbReference type="SUPFAM" id="SSF53850">
    <property type="entry name" value="Periplasmic binding protein-like II"/>
    <property type="match status" value="1"/>
</dbReference>
<keyword evidence="7" id="KW-1185">Reference proteome</keyword>
<dbReference type="GO" id="GO:0015871">
    <property type="term" value="P:choline transport"/>
    <property type="evidence" value="ECO:0007669"/>
    <property type="project" value="TreeGrafter"/>
</dbReference>
<accession>A0A5R9EUY7</accession>